<dbReference type="PANTHER" id="PTHR33603">
    <property type="entry name" value="METHYLTRANSFERASE"/>
    <property type="match status" value="1"/>
</dbReference>
<evidence type="ECO:0000256" key="1">
    <source>
        <dbReference type="ARBA" id="ARBA00022603"/>
    </source>
</evidence>
<dbReference type="EMBL" id="KF900584">
    <property type="protein sequence ID" value="AIF00188.1"/>
    <property type="molecule type" value="Genomic_DNA"/>
</dbReference>
<protein>
    <submittedName>
        <fullName evidence="5">23S rRNA (Pseudouridine1915-N3)-methyltransferase (RlmH)</fullName>
        <ecNumber evidence="5">2.1.1.177</ecNumber>
    </submittedName>
</protein>
<dbReference type="GO" id="GO:0008168">
    <property type="term" value="F:methyltransferase activity"/>
    <property type="evidence" value="ECO:0007669"/>
    <property type="project" value="UniProtKB-KW"/>
</dbReference>
<dbReference type="InterPro" id="IPR029026">
    <property type="entry name" value="tRNA_m1G_MTases_N"/>
</dbReference>
<evidence type="ECO:0000256" key="4">
    <source>
        <dbReference type="ARBA" id="ARBA00038303"/>
    </source>
</evidence>
<evidence type="ECO:0000256" key="2">
    <source>
        <dbReference type="ARBA" id="ARBA00022679"/>
    </source>
</evidence>
<reference evidence="5" key="1">
    <citation type="journal article" date="2014" name="Genome Biol. Evol.">
        <title>Pangenome evidence for extensive interdomain horizontal transfer affecting lineage core and shell genes in uncultured planktonic thaumarchaeota and euryarchaeota.</title>
        <authorList>
            <person name="Deschamps P."/>
            <person name="Zivanovic Y."/>
            <person name="Moreira D."/>
            <person name="Rodriguez-Valera F."/>
            <person name="Lopez-Garcia P."/>
        </authorList>
    </citation>
    <scope>NUCLEOTIDE SEQUENCE</scope>
</reference>
<dbReference type="GO" id="GO:0006364">
    <property type="term" value="P:rRNA processing"/>
    <property type="evidence" value="ECO:0007669"/>
    <property type="project" value="InterPro"/>
</dbReference>
<dbReference type="GO" id="GO:0032259">
    <property type="term" value="P:methylation"/>
    <property type="evidence" value="ECO:0007669"/>
    <property type="project" value="UniProtKB-KW"/>
</dbReference>
<name>A0A075GET1_9EURY</name>
<organism evidence="5">
    <name type="scientific">uncultured marine group II/III euryarchaeote KM3_12_E09</name>
    <dbReference type="NCBI Taxonomy" id="1457860"/>
    <lineage>
        <taxon>Archaea</taxon>
        <taxon>Methanobacteriati</taxon>
        <taxon>Methanobacteriota</taxon>
        <taxon>environmental samples</taxon>
    </lineage>
</organism>
<dbReference type="InterPro" id="IPR029028">
    <property type="entry name" value="Alpha/beta_knot_MTases"/>
</dbReference>
<dbReference type="CDD" id="cd18081">
    <property type="entry name" value="RlmH-like"/>
    <property type="match status" value="1"/>
</dbReference>
<dbReference type="InterPro" id="IPR003742">
    <property type="entry name" value="RlmH-like"/>
</dbReference>
<evidence type="ECO:0000256" key="3">
    <source>
        <dbReference type="ARBA" id="ARBA00022691"/>
    </source>
</evidence>
<comment type="similarity">
    <text evidence="4">Belongs to the RNA methyltransferase RlmH family.</text>
</comment>
<sequence>MGRVVIHLHGSSKNTAFRSAITDYSNRLTSFGVSLVEHSDKTSAKEYLKQVSRHAGDNQLTLLMESGEEMDSTAFSEFYSTWRISRSDTHLVVGPSDGFGEEGLAYPGLSLSKMTMQHELAAVVLLEQLYRAASMQEGRPYHRG</sequence>
<keyword evidence="2 5" id="KW-0808">Transferase</keyword>
<dbReference type="PANTHER" id="PTHR33603:SF1">
    <property type="entry name" value="RIBOSOMAL RNA LARGE SUBUNIT METHYLTRANSFERASE H"/>
    <property type="match status" value="1"/>
</dbReference>
<dbReference type="Pfam" id="PF02590">
    <property type="entry name" value="SPOUT_MTase"/>
    <property type="match status" value="1"/>
</dbReference>
<proteinExistence type="inferred from homology"/>
<keyword evidence="1 5" id="KW-0489">Methyltransferase</keyword>
<dbReference type="EC" id="2.1.1.177" evidence="5"/>
<keyword evidence="3" id="KW-0949">S-adenosyl-L-methionine</keyword>
<evidence type="ECO:0000313" key="5">
    <source>
        <dbReference type="EMBL" id="AIF00188.1"/>
    </source>
</evidence>
<dbReference type="AlphaFoldDB" id="A0A075GET1"/>
<dbReference type="Gene3D" id="3.40.1280.10">
    <property type="match status" value="1"/>
</dbReference>
<dbReference type="SUPFAM" id="SSF75217">
    <property type="entry name" value="alpha/beta knot"/>
    <property type="match status" value="1"/>
</dbReference>
<gene>
    <name evidence="5" type="primary">rlmH</name>
</gene>
<accession>A0A075GET1</accession>